<reference evidence="2 3" key="1">
    <citation type="journal article" date="2016" name="Stand. Genomic Sci.">
        <title>Complete genome sequence of the Antarctic Halorubrum lacusprofundi type strain ACAM 34.</title>
        <authorList>
            <person name="Anderson I.J."/>
            <person name="DasSarma P."/>
            <person name="Lucas S."/>
            <person name="Copeland A."/>
            <person name="Lapidus A."/>
            <person name="Del Rio T.G."/>
            <person name="Tice H."/>
            <person name="Dalin E."/>
            <person name="Bruce D.C."/>
            <person name="Goodwin L."/>
            <person name="Pitluck S."/>
            <person name="Sims D."/>
            <person name="Brettin T.S."/>
            <person name="Detter J.C."/>
            <person name="Han C.S."/>
            <person name="Larimer F."/>
            <person name="Hauser L."/>
            <person name="Land M."/>
            <person name="Ivanova N."/>
            <person name="Richardson P."/>
            <person name="Cavicchioli R."/>
            <person name="DasSarma S."/>
            <person name="Woese C.R."/>
            <person name="Kyrpides N.C."/>
        </authorList>
    </citation>
    <scope>NUCLEOTIDE SEQUENCE [LARGE SCALE GENOMIC DNA]</scope>
    <source>
        <strain evidence="3">ATCC 49239 / DSM 5036 / JCM 8891 / ACAM 34</strain>
    </source>
</reference>
<protein>
    <submittedName>
        <fullName evidence="2">Uncharacterized protein</fullName>
    </submittedName>
</protein>
<keyword evidence="3" id="KW-1185">Reference proteome</keyword>
<keyword evidence="1" id="KW-0472">Membrane</keyword>
<dbReference type="eggNOG" id="arCOG08987">
    <property type="taxonomic scope" value="Archaea"/>
</dbReference>
<feature type="transmembrane region" description="Helical" evidence="1">
    <location>
        <begin position="46"/>
        <end position="64"/>
    </location>
</feature>
<dbReference type="Proteomes" id="UP000000740">
    <property type="component" value="Plasmid pHLAC01"/>
</dbReference>
<evidence type="ECO:0000313" key="2">
    <source>
        <dbReference type="EMBL" id="ACM58939.1"/>
    </source>
</evidence>
<dbReference type="GeneID" id="7402275"/>
<accession>B9LWU8</accession>
<organism evidence="2 3">
    <name type="scientific">Halorubrum lacusprofundi (strain ATCC 49239 / DSM 5036 / JCM 8891 / ACAM 34)</name>
    <dbReference type="NCBI Taxonomy" id="416348"/>
    <lineage>
        <taxon>Archaea</taxon>
        <taxon>Methanobacteriati</taxon>
        <taxon>Methanobacteriota</taxon>
        <taxon>Stenosarchaea group</taxon>
        <taxon>Halobacteria</taxon>
        <taxon>Halobacteriales</taxon>
        <taxon>Haloferacaceae</taxon>
        <taxon>Halorubrum</taxon>
    </lineage>
</organism>
<feature type="transmembrane region" description="Helical" evidence="1">
    <location>
        <begin position="190"/>
        <end position="214"/>
    </location>
</feature>
<keyword evidence="2" id="KW-0614">Plasmid</keyword>
<feature type="transmembrane region" description="Helical" evidence="1">
    <location>
        <begin position="76"/>
        <end position="96"/>
    </location>
</feature>
<proteinExistence type="predicted"/>
<evidence type="ECO:0000256" key="1">
    <source>
        <dbReference type="SAM" id="Phobius"/>
    </source>
</evidence>
<name>B9LWU8_HALLT</name>
<feature type="transmembrane region" description="Helical" evidence="1">
    <location>
        <begin position="235"/>
        <end position="262"/>
    </location>
</feature>
<dbReference type="RefSeq" id="WP_012660144.1">
    <property type="nucleotide sequence ID" value="NC_012030.1"/>
</dbReference>
<dbReference type="AlphaFoldDB" id="B9LWU8"/>
<keyword evidence="1" id="KW-0812">Transmembrane</keyword>
<dbReference type="EMBL" id="CP001367">
    <property type="protein sequence ID" value="ACM58939.1"/>
    <property type="molecule type" value="Genomic_DNA"/>
</dbReference>
<dbReference type="KEGG" id="hla:Hlac_3427"/>
<sequence length="270" mass="30325">MVEPDIEDLAEETRKELEERDIDVSNPLEPSDEPLFDVGEFLIDNYQLFAVMGVFGAISIYLTTFRLNFQGVDENYINVGVVASLSIFLLVAIQILKRVYEDAEFSKLHFTDSTGYRHFELVLFSTSLILLTAVISYITLSLPRALTLLLSLLSAVAGWQFFGVIMDRIPTRDYTNGHPIQTFISTFLSYIFRLAVVSIVGSILLILFLAFIVVDYGSANIPLFLYEYIFVKGQGLLPLTLSFLIGFGIASTLSLFSIYSLYNDLKNLGD</sequence>
<feature type="transmembrane region" description="Helical" evidence="1">
    <location>
        <begin position="116"/>
        <end position="138"/>
    </location>
</feature>
<feature type="transmembrane region" description="Helical" evidence="1">
    <location>
        <begin position="145"/>
        <end position="166"/>
    </location>
</feature>
<geneLocation type="plasmid" evidence="2 3">
    <name>pHLAC01</name>
</geneLocation>
<keyword evidence="1" id="KW-1133">Transmembrane helix</keyword>
<gene>
    <name evidence="2" type="ordered locus">Hlac_3427</name>
</gene>
<dbReference type="HOGENOM" id="CLU_1028980_0_0_2"/>
<evidence type="ECO:0000313" key="3">
    <source>
        <dbReference type="Proteomes" id="UP000000740"/>
    </source>
</evidence>